<name>A0ABR9BJ46_9GAMM</name>
<evidence type="ECO:0000256" key="4">
    <source>
        <dbReference type="SAM" id="SignalP"/>
    </source>
</evidence>
<evidence type="ECO:0000256" key="3">
    <source>
        <dbReference type="ARBA" id="ARBA00022729"/>
    </source>
</evidence>
<organism evidence="5 6">
    <name type="scientific">Photobacterium arenosum</name>
    <dbReference type="NCBI Taxonomy" id="2774143"/>
    <lineage>
        <taxon>Bacteria</taxon>
        <taxon>Pseudomonadati</taxon>
        <taxon>Pseudomonadota</taxon>
        <taxon>Gammaproteobacteria</taxon>
        <taxon>Vibrionales</taxon>
        <taxon>Vibrionaceae</taxon>
        <taxon>Photobacterium</taxon>
    </lineage>
</organism>
<evidence type="ECO:0000313" key="6">
    <source>
        <dbReference type="Proteomes" id="UP000649768"/>
    </source>
</evidence>
<comment type="function">
    <text evidence="1">May be involved in the biogenesis of curli organelles.</text>
</comment>
<gene>
    <name evidence="5" type="ORF">IFO68_07260</name>
</gene>
<comment type="caution">
    <text evidence="5">The sequence shown here is derived from an EMBL/GenBank/DDBJ whole genome shotgun (WGS) entry which is preliminary data.</text>
</comment>
<sequence length="133" mass="14277">MKGKTYSLLLMGVIGWSAQATELIYTPVNPNFGGNPLNGNFLLGVANAINDHKDPTSSDPFEQQSDLERLTANLESRLISQLLADVGNGNTGQLSTDDFLLNIVDDNGVLLIQITDKQTGESSTIQVNGLMPD</sequence>
<keyword evidence="6" id="KW-1185">Reference proteome</keyword>
<dbReference type="EMBL" id="JACYTP010000003">
    <property type="protein sequence ID" value="MBD8512487.1"/>
    <property type="molecule type" value="Genomic_DNA"/>
</dbReference>
<feature type="chain" id="PRO_5045125560" description="Curli production assembly/transport component CsgF" evidence="4">
    <location>
        <begin position="21"/>
        <end position="133"/>
    </location>
</feature>
<feature type="signal peptide" evidence="4">
    <location>
        <begin position="1"/>
        <end position="20"/>
    </location>
</feature>
<evidence type="ECO:0000256" key="2">
    <source>
        <dbReference type="ARBA" id="ARBA00014031"/>
    </source>
</evidence>
<dbReference type="Proteomes" id="UP000649768">
    <property type="component" value="Unassembled WGS sequence"/>
</dbReference>
<reference evidence="5 6" key="1">
    <citation type="submission" date="2020-09" db="EMBL/GenBank/DDBJ databases">
        <title>Photobacterium sp. CAU 1568 isolated from sand of Sido Beach.</title>
        <authorList>
            <person name="Kim W."/>
        </authorList>
    </citation>
    <scope>NUCLEOTIDE SEQUENCE [LARGE SCALE GENOMIC DNA]</scope>
    <source>
        <strain evidence="5 6">CAU 1568</strain>
    </source>
</reference>
<evidence type="ECO:0000256" key="1">
    <source>
        <dbReference type="ARBA" id="ARBA00003989"/>
    </source>
</evidence>
<dbReference type="InterPro" id="IPR018893">
    <property type="entry name" value="T8SS_CsgF"/>
</dbReference>
<proteinExistence type="predicted"/>
<keyword evidence="3 4" id="KW-0732">Signal</keyword>
<protein>
    <recommendedName>
        <fullName evidence="2">Curli production assembly/transport component CsgF</fullName>
    </recommendedName>
</protein>
<dbReference type="RefSeq" id="WP_192015273.1">
    <property type="nucleotide sequence ID" value="NZ_JACYTP010000003.1"/>
</dbReference>
<accession>A0ABR9BJ46</accession>
<evidence type="ECO:0000313" key="5">
    <source>
        <dbReference type="EMBL" id="MBD8512487.1"/>
    </source>
</evidence>
<dbReference type="Pfam" id="PF10614">
    <property type="entry name" value="CsgF"/>
    <property type="match status" value="1"/>
</dbReference>